<organism evidence="3 4">
    <name type="scientific">Proteus hauseri ATCC 700826</name>
    <dbReference type="NCBI Taxonomy" id="1354271"/>
    <lineage>
        <taxon>Bacteria</taxon>
        <taxon>Pseudomonadati</taxon>
        <taxon>Pseudomonadota</taxon>
        <taxon>Gammaproteobacteria</taxon>
        <taxon>Enterobacterales</taxon>
        <taxon>Morganellaceae</taxon>
        <taxon>Proteus</taxon>
    </lineage>
</organism>
<feature type="domain" description="Methyltransferase type 11" evidence="2">
    <location>
        <begin position="64"/>
        <end position="158"/>
    </location>
</feature>
<name>A0AAJ3HUN5_PROHU</name>
<keyword evidence="1 3" id="KW-0808">Transferase</keyword>
<dbReference type="CDD" id="cd02440">
    <property type="entry name" value="AdoMet_MTases"/>
    <property type="match status" value="1"/>
</dbReference>
<reference evidence="3 4" key="1">
    <citation type="submission" date="2016-04" db="EMBL/GenBank/DDBJ databases">
        <title>ATOL: Assembling a taxonomically balanced genome-scale reconstruction of the evolutionary history of the Enterobacteriaceae.</title>
        <authorList>
            <person name="Plunkett G.III."/>
            <person name="Neeno-Eckwall E.C."/>
            <person name="Glasner J.D."/>
            <person name="Perna N.T."/>
        </authorList>
    </citation>
    <scope>NUCLEOTIDE SEQUENCE [LARGE SCALE GENOMIC DNA]</scope>
    <source>
        <strain evidence="3 4">ATCC 700826</strain>
    </source>
</reference>
<dbReference type="GO" id="GO:0008757">
    <property type="term" value="F:S-adenosylmethionine-dependent methyltransferase activity"/>
    <property type="evidence" value="ECO:0007669"/>
    <property type="project" value="InterPro"/>
</dbReference>
<sequence>MTNHYLKLNQAHWDNQAAMENQWSKPVSDEEIMAAKQGNWKVHLTPTPVKASWLTDIEGKKILCLASAGGQQGPILAAAGAQVTVFDLSEGQLSKDRQLAEKHQLNLVTVQGDMANLSDFTDESFDIVFHPISNLYVPDVNPVWQECYRVLKKGGVLMASFYNSVVFVDDRDPKLRAQGLMRLAYRLPYSDQDSLPSDILQEKVARGDGLVFGHSLTDLIGGQLTAGFLLQEFIEDFAPHARFLVDSYIPTFLASKAIKL</sequence>
<dbReference type="Gene3D" id="3.40.50.150">
    <property type="entry name" value="Vaccinia Virus protein VP39"/>
    <property type="match status" value="1"/>
</dbReference>
<keyword evidence="4" id="KW-1185">Reference proteome</keyword>
<evidence type="ECO:0000259" key="2">
    <source>
        <dbReference type="Pfam" id="PF08241"/>
    </source>
</evidence>
<dbReference type="PANTHER" id="PTHR44068">
    <property type="entry name" value="ZGC:194242"/>
    <property type="match status" value="1"/>
</dbReference>
<dbReference type="InterPro" id="IPR029063">
    <property type="entry name" value="SAM-dependent_MTases_sf"/>
</dbReference>
<dbReference type="EC" id="2.1.1.-" evidence="3"/>
<dbReference type="PANTHER" id="PTHR44068:SF11">
    <property type="entry name" value="GERANYL DIPHOSPHATE 2-C-METHYLTRANSFERASE"/>
    <property type="match status" value="1"/>
</dbReference>
<accession>A0AAJ3HUN5</accession>
<dbReference type="GO" id="GO:0032259">
    <property type="term" value="P:methylation"/>
    <property type="evidence" value="ECO:0007669"/>
    <property type="project" value="UniProtKB-KW"/>
</dbReference>
<evidence type="ECO:0000313" key="4">
    <source>
        <dbReference type="Proteomes" id="UP000078250"/>
    </source>
</evidence>
<dbReference type="AlphaFoldDB" id="A0AAJ3HUN5"/>
<comment type="caution">
    <text evidence="3">The sequence shown here is derived from an EMBL/GenBank/DDBJ whole genome shotgun (WGS) entry which is preliminary data.</text>
</comment>
<dbReference type="Pfam" id="PF08241">
    <property type="entry name" value="Methyltransf_11"/>
    <property type="match status" value="1"/>
</dbReference>
<evidence type="ECO:0000256" key="1">
    <source>
        <dbReference type="ARBA" id="ARBA00022679"/>
    </source>
</evidence>
<proteinExistence type="predicted"/>
<evidence type="ECO:0000313" key="3">
    <source>
        <dbReference type="EMBL" id="OAT48492.1"/>
    </source>
</evidence>
<dbReference type="RefSeq" id="WP_064718966.1">
    <property type="nucleotide sequence ID" value="NZ_LXEV01000016.1"/>
</dbReference>
<dbReference type="InterPro" id="IPR050447">
    <property type="entry name" value="Erg6_SMT_methyltransf"/>
</dbReference>
<protein>
    <submittedName>
        <fullName evidence="3">Methyltransferase</fullName>
        <ecNumber evidence="3">2.1.1.-</ecNumber>
    </submittedName>
</protein>
<dbReference type="InterPro" id="IPR013216">
    <property type="entry name" value="Methyltransf_11"/>
</dbReference>
<gene>
    <name evidence="3" type="ORF">M997_0954</name>
</gene>
<keyword evidence="3" id="KW-0489">Methyltransferase</keyword>
<dbReference type="EMBL" id="LXEV01000016">
    <property type="protein sequence ID" value="OAT48492.1"/>
    <property type="molecule type" value="Genomic_DNA"/>
</dbReference>
<dbReference type="SUPFAM" id="SSF53335">
    <property type="entry name" value="S-adenosyl-L-methionine-dependent methyltransferases"/>
    <property type="match status" value="1"/>
</dbReference>
<dbReference type="Proteomes" id="UP000078250">
    <property type="component" value="Unassembled WGS sequence"/>
</dbReference>